<feature type="region of interest" description="Disordered" evidence="8">
    <location>
        <begin position="1"/>
        <end position="37"/>
    </location>
</feature>
<dbReference type="SMART" id="SM00320">
    <property type="entry name" value="WD40"/>
    <property type="match status" value="6"/>
</dbReference>
<dbReference type="Proteomes" id="UP001054902">
    <property type="component" value="Unassembled WGS sequence"/>
</dbReference>
<feature type="repeat" description="WD" evidence="7">
    <location>
        <begin position="803"/>
        <end position="844"/>
    </location>
</feature>
<dbReference type="InterPro" id="IPR015943">
    <property type="entry name" value="WD40/YVTN_repeat-like_dom_sf"/>
</dbReference>
<dbReference type="CDD" id="cd00200">
    <property type="entry name" value="WD40"/>
    <property type="match status" value="1"/>
</dbReference>
<dbReference type="PROSITE" id="PS00678">
    <property type="entry name" value="WD_REPEATS_1"/>
    <property type="match status" value="2"/>
</dbReference>
<evidence type="ECO:0000256" key="5">
    <source>
        <dbReference type="ARBA" id="ARBA00023163"/>
    </source>
</evidence>
<keyword evidence="4" id="KW-0805">Transcription regulation</keyword>
<dbReference type="GO" id="GO:0005669">
    <property type="term" value="C:transcription factor TFIID complex"/>
    <property type="evidence" value="ECO:0007669"/>
    <property type="project" value="TreeGrafter"/>
</dbReference>
<evidence type="ECO:0000256" key="8">
    <source>
        <dbReference type="SAM" id="MobiDB-lite"/>
    </source>
</evidence>
<dbReference type="PANTHER" id="PTHR19879:SF1">
    <property type="entry name" value="CANNONBALL-RELATED"/>
    <property type="match status" value="1"/>
</dbReference>
<evidence type="ECO:0000256" key="6">
    <source>
        <dbReference type="ARBA" id="ARBA00023242"/>
    </source>
</evidence>
<feature type="repeat" description="WD" evidence="7">
    <location>
        <begin position="675"/>
        <end position="700"/>
    </location>
</feature>
<protein>
    <recommendedName>
        <fullName evidence="9">TFIID subunit TAF5 NTD2 domain-containing protein</fullName>
    </recommendedName>
</protein>
<keyword evidence="6" id="KW-0539">Nucleus</keyword>
<evidence type="ECO:0000256" key="4">
    <source>
        <dbReference type="ARBA" id="ARBA00023015"/>
    </source>
</evidence>
<dbReference type="Gene3D" id="1.25.40.500">
    <property type="entry name" value="TFIID subunit TAF5, NTD2 domain"/>
    <property type="match status" value="1"/>
</dbReference>
<gene>
    <name evidence="10" type="ORF">CTEN210_01460</name>
</gene>
<dbReference type="Gene3D" id="2.130.10.10">
    <property type="entry name" value="YVTN repeat-like/Quinoprotein amine dehydrogenase"/>
    <property type="match status" value="3"/>
</dbReference>
<dbReference type="PANTHER" id="PTHR19879">
    <property type="entry name" value="TRANSCRIPTION INITIATION FACTOR TFIID"/>
    <property type="match status" value="1"/>
</dbReference>
<comment type="caution">
    <text evidence="10">The sequence shown here is derived from an EMBL/GenBank/DDBJ whole genome shotgun (WGS) entry which is preliminary data.</text>
</comment>
<keyword evidence="11" id="KW-1185">Reference proteome</keyword>
<dbReference type="GO" id="GO:0006367">
    <property type="term" value="P:transcription initiation at RNA polymerase II promoter"/>
    <property type="evidence" value="ECO:0007669"/>
    <property type="project" value="TreeGrafter"/>
</dbReference>
<reference evidence="10 11" key="1">
    <citation type="journal article" date="2021" name="Sci. Rep.">
        <title>The genome of the diatom Chaetoceros tenuissimus carries an ancient integrated fragment of an extant virus.</title>
        <authorList>
            <person name="Hongo Y."/>
            <person name="Kimura K."/>
            <person name="Takaki Y."/>
            <person name="Yoshida Y."/>
            <person name="Baba S."/>
            <person name="Kobayashi G."/>
            <person name="Nagasaki K."/>
            <person name="Hano T."/>
            <person name="Tomaru Y."/>
        </authorList>
    </citation>
    <scope>NUCLEOTIDE SEQUENCE [LARGE SCALE GENOMIC DNA]</scope>
    <source>
        <strain evidence="10 11">NIES-3715</strain>
    </source>
</reference>
<feature type="domain" description="TFIID subunit TAF5 NTD2" evidence="9">
    <location>
        <begin position="262"/>
        <end position="319"/>
    </location>
</feature>
<dbReference type="InterPro" id="IPR001680">
    <property type="entry name" value="WD40_rpt"/>
</dbReference>
<evidence type="ECO:0000259" key="9">
    <source>
        <dbReference type="Pfam" id="PF04494"/>
    </source>
</evidence>
<dbReference type="EMBL" id="BLLK01000020">
    <property type="protein sequence ID" value="GFH44986.1"/>
    <property type="molecule type" value="Genomic_DNA"/>
</dbReference>
<dbReference type="InterPro" id="IPR037264">
    <property type="entry name" value="TFIID_NTD2_sf"/>
</dbReference>
<feature type="repeat" description="WD" evidence="7">
    <location>
        <begin position="845"/>
        <end position="886"/>
    </location>
</feature>
<keyword evidence="5" id="KW-0804">Transcription</keyword>
<dbReference type="InterPro" id="IPR019775">
    <property type="entry name" value="WD40_repeat_CS"/>
</dbReference>
<dbReference type="InterPro" id="IPR036322">
    <property type="entry name" value="WD40_repeat_dom_sf"/>
</dbReference>
<evidence type="ECO:0000256" key="7">
    <source>
        <dbReference type="PROSITE-ProRule" id="PRU00221"/>
    </source>
</evidence>
<dbReference type="PRINTS" id="PR00320">
    <property type="entry name" value="GPROTEINBRPT"/>
</dbReference>
<dbReference type="PROSITE" id="PS50082">
    <property type="entry name" value="WD_REPEATS_2"/>
    <property type="match status" value="4"/>
</dbReference>
<accession>A0AAD3GZR4</accession>
<evidence type="ECO:0000256" key="2">
    <source>
        <dbReference type="ARBA" id="ARBA00022574"/>
    </source>
</evidence>
<evidence type="ECO:0000313" key="11">
    <source>
        <dbReference type="Proteomes" id="UP001054902"/>
    </source>
</evidence>
<keyword evidence="3" id="KW-0677">Repeat</keyword>
<dbReference type="InterPro" id="IPR020472">
    <property type="entry name" value="WD40_PAC1"/>
</dbReference>
<dbReference type="Pfam" id="PF00400">
    <property type="entry name" value="WD40"/>
    <property type="match status" value="5"/>
</dbReference>
<dbReference type="SUPFAM" id="SSF50978">
    <property type="entry name" value="WD40 repeat-like"/>
    <property type="match status" value="1"/>
</dbReference>
<evidence type="ECO:0000256" key="1">
    <source>
        <dbReference type="ARBA" id="ARBA00004123"/>
    </source>
</evidence>
<dbReference type="PROSITE" id="PS50294">
    <property type="entry name" value="WD_REPEATS_REGION"/>
    <property type="match status" value="3"/>
</dbReference>
<name>A0AAD3GZR4_9STRA</name>
<dbReference type="AlphaFoldDB" id="A0AAD3GZR4"/>
<proteinExistence type="predicted"/>
<feature type="repeat" description="WD" evidence="7">
    <location>
        <begin position="903"/>
        <end position="928"/>
    </location>
</feature>
<dbReference type="Pfam" id="PF04494">
    <property type="entry name" value="TFIID_NTD2"/>
    <property type="match status" value="1"/>
</dbReference>
<evidence type="ECO:0000313" key="10">
    <source>
        <dbReference type="EMBL" id="GFH44986.1"/>
    </source>
</evidence>
<dbReference type="GO" id="GO:0016251">
    <property type="term" value="F:RNA polymerase II general transcription initiation factor activity"/>
    <property type="evidence" value="ECO:0007669"/>
    <property type="project" value="TreeGrafter"/>
</dbReference>
<feature type="region of interest" description="Disordered" evidence="8">
    <location>
        <begin position="57"/>
        <end position="81"/>
    </location>
</feature>
<feature type="compositionally biased region" description="Polar residues" evidence="8">
    <location>
        <begin position="15"/>
        <end position="29"/>
    </location>
</feature>
<dbReference type="InterPro" id="IPR007582">
    <property type="entry name" value="TFIID_NTD2"/>
</dbReference>
<evidence type="ECO:0000256" key="3">
    <source>
        <dbReference type="ARBA" id="ARBA00022737"/>
    </source>
</evidence>
<keyword evidence="2 7" id="KW-0853">WD repeat</keyword>
<comment type="subcellular location">
    <subcellularLocation>
        <location evidence="1">Nucleus</location>
    </subcellularLocation>
</comment>
<organism evidence="10 11">
    <name type="scientific">Chaetoceros tenuissimus</name>
    <dbReference type="NCBI Taxonomy" id="426638"/>
    <lineage>
        <taxon>Eukaryota</taxon>
        <taxon>Sar</taxon>
        <taxon>Stramenopiles</taxon>
        <taxon>Ochrophyta</taxon>
        <taxon>Bacillariophyta</taxon>
        <taxon>Coscinodiscophyceae</taxon>
        <taxon>Chaetocerotophycidae</taxon>
        <taxon>Chaetocerotales</taxon>
        <taxon>Chaetocerotaceae</taxon>
        <taxon>Chaetoceros</taxon>
    </lineage>
</organism>
<sequence>MTVPSPSPLLGDSALGNTSPFENRNGGTDQNHEPEAEAVIKFLRKRGLGSAILELERHLQDENNSKKSKVGTDGDVEMKDGETKDQNAENLREMKRIEAQNTDKDTPLTYTTGGGVGYDLDAAPAVLTWANGAIQDQDDSSVKIKNDNRGNLQEQLKDKMAETVEKARKQTEAKRYTNSFTKLQTWVLSLPDEDLSVAGQFSKETSDESKKTGESDLDVLMNKAKANLDRAQEEKESSTPEEYHPKAQNAEYFSANFIPAFIKPELLSVTFTLFVHTYCDLLENDMEHSASTLLQTYRHVYEPRYPTEFRDLDRCCTTVGIKKLNQIVVTANEALAKAKSIKNKYDKHRLGISKKAEPNAQTMETISNLEKDYNEIVETHALLLRKLKDYPFLKRVRSIKWLLNISSITFGYVFNFLRDRETLLPMSIVLQNRCHVVVEKRNPSPFIPACILEDMILPGSIDGSDDTKSSKKGQAQSLPDVRWAAAVDPSVRSKELGELEDTILKDGIGLPFPKYFLEKEYETQKDYEDDKKNVDFNRALLTHGFRRLAALEVKEDFQNGNRLVESKTKEEAKDGFGDPLKPSIMLSTLCSSFEATKIEDPKSLFEESGIELTCAKMCPPDGRRVAVGCDDSAVRIFSMESWTSLNGTGSVDDGLGASNNESVKVLLGHKKGLPIFDLDWNKDGRTLLSAGGDGTIRLWDTKAIGTVGDLGTLKGKQKVHSSGAKTTTITSTIANTSVPGEKTVEGTSQENGSCLVCYQGHAPCTPVWSVSIAPCGYYFASTGADSTARLWCTDRPTPIRVFTGHYNDNVNCTSWHPNCNYIVTGGDDKTVRMWDVQSGNCVRLLSGCAAGVNKVKVSPSGQIIAGADYNGVVHMWDIRNGRKLNEFRHTSKMFKNNFQIPIVESLSFSPCGTALATGSDDCTVRIWDAQGLGNHAANPEFVSVHGRENSVAQGTVTEPAKSFRANKTSILDLQYTKRNLLLSVGKYFSS</sequence>
<dbReference type="SUPFAM" id="SSF160897">
    <property type="entry name" value="Taf5 N-terminal domain-like"/>
    <property type="match status" value="1"/>
</dbReference>